<evidence type="ECO:0000256" key="1">
    <source>
        <dbReference type="SAM" id="MobiDB-lite"/>
    </source>
</evidence>
<organism evidence="2 3">
    <name type="scientific">Polyplax serrata</name>
    <name type="common">Common mouse louse</name>
    <dbReference type="NCBI Taxonomy" id="468196"/>
    <lineage>
        <taxon>Eukaryota</taxon>
        <taxon>Metazoa</taxon>
        <taxon>Ecdysozoa</taxon>
        <taxon>Arthropoda</taxon>
        <taxon>Hexapoda</taxon>
        <taxon>Insecta</taxon>
        <taxon>Pterygota</taxon>
        <taxon>Neoptera</taxon>
        <taxon>Paraneoptera</taxon>
        <taxon>Psocodea</taxon>
        <taxon>Troctomorpha</taxon>
        <taxon>Phthiraptera</taxon>
        <taxon>Anoplura</taxon>
        <taxon>Polyplacidae</taxon>
        <taxon>Polyplax</taxon>
    </lineage>
</organism>
<feature type="compositionally biased region" description="Basic and acidic residues" evidence="1">
    <location>
        <begin position="1"/>
        <end position="10"/>
    </location>
</feature>
<feature type="non-terminal residue" evidence="2">
    <location>
        <position position="51"/>
    </location>
</feature>
<accession>A0AAN8S1H3</accession>
<name>A0AAN8S1H3_POLSC</name>
<comment type="caution">
    <text evidence="2">The sequence shown here is derived from an EMBL/GenBank/DDBJ whole genome shotgun (WGS) entry which is preliminary data.</text>
</comment>
<dbReference type="EMBL" id="JAWJWE010000038">
    <property type="protein sequence ID" value="KAK6622818.1"/>
    <property type="molecule type" value="Genomic_DNA"/>
</dbReference>
<evidence type="ECO:0000313" key="2">
    <source>
        <dbReference type="EMBL" id="KAK6622818.1"/>
    </source>
</evidence>
<dbReference type="Proteomes" id="UP001372834">
    <property type="component" value="Unassembled WGS sequence"/>
</dbReference>
<feature type="region of interest" description="Disordered" evidence="1">
    <location>
        <begin position="1"/>
        <end position="51"/>
    </location>
</feature>
<gene>
    <name evidence="2" type="ORF">RUM43_008661</name>
</gene>
<proteinExistence type="predicted"/>
<evidence type="ECO:0000313" key="3">
    <source>
        <dbReference type="Proteomes" id="UP001372834"/>
    </source>
</evidence>
<sequence length="51" mass="5782">MINSKNEIDTRVIPQGTSFLTSRRARRKAAVSPRKSPEPPEPETFPKFPKS</sequence>
<protein>
    <submittedName>
        <fullName evidence="2">Uncharacterized protein</fullName>
    </submittedName>
</protein>
<reference evidence="2 3" key="1">
    <citation type="submission" date="2023-10" db="EMBL/GenBank/DDBJ databases">
        <title>Genomes of two closely related lineages of the louse Polyplax serrata with different host specificities.</title>
        <authorList>
            <person name="Martinu J."/>
            <person name="Tarabai H."/>
            <person name="Stefka J."/>
            <person name="Hypsa V."/>
        </authorList>
    </citation>
    <scope>NUCLEOTIDE SEQUENCE [LARGE SCALE GENOMIC DNA]</scope>
    <source>
        <strain evidence="2">HR10_N</strain>
    </source>
</reference>
<dbReference type="AlphaFoldDB" id="A0AAN8S1H3"/>